<sequence>MRDELLRTFSALMERRGEVILPASGFSMYPYILPGDECRFIPLQRPLAIGEIGLVVSSEGLLYSHRLHTVEYKGGEDWFQFRGDGSPHYDVPVTGAHIIGVLAELKRRGKTIEERAAGRRLWSRLVVRIPRALKLFAYLSRRISSGGRSGFTEGSGA</sequence>
<dbReference type="CDD" id="cd06462">
    <property type="entry name" value="Peptidase_S24_S26"/>
    <property type="match status" value="1"/>
</dbReference>
<gene>
    <name evidence="1" type="ORF">H4Q31_05870</name>
</gene>
<evidence type="ECO:0000313" key="1">
    <source>
        <dbReference type="EMBL" id="MBB6676858.1"/>
    </source>
</evidence>
<evidence type="ECO:0000313" key="2">
    <source>
        <dbReference type="Proteomes" id="UP000574133"/>
    </source>
</evidence>
<protein>
    <submittedName>
        <fullName evidence="1">S24/S26 family peptidase</fullName>
    </submittedName>
</protein>
<name>A0A841TBV8_9BACL</name>
<dbReference type="RefSeq" id="WP_185178147.1">
    <property type="nucleotide sequence ID" value="NZ_CBCSEP010000001.1"/>
</dbReference>
<organism evidence="1 2">
    <name type="scientific">Cohnella lubricantis</name>
    <dbReference type="NCBI Taxonomy" id="2163172"/>
    <lineage>
        <taxon>Bacteria</taxon>
        <taxon>Bacillati</taxon>
        <taxon>Bacillota</taxon>
        <taxon>Bacilli</taxon>
        <taxon>Bacillales</taxon>
        <taxon>Paenibacillaceae</taxon>
        <taxon>Cohnella</taxon>
    </lineage>
</organism>
<dbReference type="EMBL" id="JACJVN010000023">
    <property type="protein sequence ID" value="MBB6676858.1"/>
    <property type="molecule type" value="Genomic_DNA"/>
</dbReference>
<comment type="caution">
    <text evidence="1">The sequence shown here is derived from an EMBL/GenBank/DDBJ whole genome shotgun (WGS) entry which is preliminary data.</text>
</comment>
<keyword evidence="2" id="KW-1185">Reference proteome</keyword>
<accession>A0A841TBV8</accession>
<reference evidence="1 2" key="1">
    <citation type="submission" date="2020-08" db="EMBL/GenBank/DDBJ databases">
        <title>Cohnella phylogeny.</title>
        <authorList>
            <person name="Dunlap C."/>
        </authorList>
    </citation>
    <scope>NUCLEOTIDE SEQUENCE [LARGE SCALE GENOMIC DNA]</scope>
    <source>
        <strain evidence="1 2">DSM 103658</strain>
    </source>
</reference>
<dbReference type="Proteomes" id="UP000574133">
    <property type="component" value="Unassembled WGS sequence"/>
</dbReference>
<dbReference type="AlphaFoldDB" id="A0A841TBV8"/>
<proteinExistence type="predicted"/>